<evidence type="ECO:0000313" key="3">
    <source>
        <dbReference type="Proteomes" id="UP000240883"/>
    </source>
</evidence>
<protein>
    <submittedName>
        <fullName evidence="2">Uncharacterized protein</fullName>
    </submittedName>
</protein>
<reference evidence="2 3" key="1">
    <citation type="journal article" date="2018" name="Front. Microbiol.">
        <title>Genome-Wide Analysis of Corynespora cassiicola Leaf Fall Disease Putative Effectors.</title>
        <authorList>
            <person name="Lopez D."/>
            <person name="Ribeiro S."/>
            <person name="Label P."/>
            <person name="Fumanal B."/>
            <person name="Venisse J.S."/>
            <person name="Kohler A."/>
            <person name="de Oliveira R.R."/>
            <person name="Labutti K."/>
            <person name="Lipzen A."/>
            <person name="Lail K."/>
            <person name="Bauer D."/>
            <person name="Ohm R.A."/>
            <person name="Barry K.W."/>
            <person name="Spatafora J."/>
            <person name="Grigoriev I.V."/>
            <person name="Martin F.M."/>
            <person name="Pujade-Renaud V."/>
        </authorList>
    </citation>
    <scope>NUCLEOTIDE SEQUENCE [LARGE SCALE GENOMIC DNA]</scope>
    <source>
        <strain evidence="2 3">Philippines</strain>
    </source>
</reference>
<feature type="compositionally biased region" description="Polar residues" evidence="1">
    <location>
        <begin position="131"/>
        <end position="140"/>
    </location>
</feature>
<proteinExistence type="predicted"/>
<evidence type="ECO:0000313" key="2">
    <source>
        <dbReference type="EMBL" id="PSN75645.1"/>
    </source>
</evidence>
<sequence>MRRPLNGRGRRARAEETQDYNTHGRIYWTPMQTQGGGNLLSSVRRAGQRRVERRQLEYFWKSGHSLSFFFSFLWAAHTHRATKKTPAMRDRQKRREEANRRPAVGTTTHANRKPWDDARYTWMTGARPFGSTNGWETGQTETERSRVRARMAF</sequence>
<gene>
    <name evidence="2" type="ORF">BS50DRAFT_44508</name>
</gene>
<accession>A0A2T2PDC7</accession>
<evidence type="ECO:0000256" key="1">
    <source>
        <dbReference type="SAM" id="MobiDB-lite"/>
    </source>
</evidence>
<organism evidence="2 3">
    <name type="scientific">Corynespora cassiicola Philippines</name>
    <dbReference type="NCBI Taxonomy" id="1448308"/>
    <lineage>
        <taxon>Eukaryota</taxon>
        <taxon>Fungi</taxon>
        <taxon>Dikarya</taxon>
        <taxon>Ascomycota</taxon>
        <taxon>Pezizomycotina</taxon>
        <taxon>Dothideomycetes</taxon>
        <taxon>Pleosporomycetidae</taxon>
        <taxon>Pleosporales</taxon>
        <taxon>Corynesporascaceae</taxon>
        <taxon>Corynespora</taxon>
    </lineage>
</organism>
<dbReference type="EMBL" id="KZ678128">
    <property type="protein sequence ID" value="PSN75645.1"/>
    <property type="molecule type" value="Genomic_DNA"/>
</dbReference>
<feature type="region of interest" description="Disordered" evidence="1">
    <location>
        <begin position="83"/>
        <end position="112"/>
    </location>
</feature>
<dbReference type="Proteomes" id="UP000240883">
    <property type="component" value="Unassembled WGS sequence"/>
</dbReference>
<name>A0A2T2PDC7_CORCC</name>
<keyword evidence="3" id="KW-1185">Reference proteome</keyword>
<dbReference type="AlphaFoldDB" id="A0A2T2PDC7"/>
<feature type="compositionally biased region" description="Basic and acidic residues" evidence="1">
    <location>
        <begin position="87"/>
        <end position="100"/>
    </location>
</feature>
<feature type="region of interest" description="Disordered" evidence="1">
    <location>
        <begin position="131"/>
        <end position="153"/>
    </location>
</feature>